<organism evidence="4 5">
    <name type="scientific">Methylobacterium nodulans (strain LMG 21967 / CNCM I-2342 / ORS 2060)</name>
    <dbReference type="NCBI Taxonomy" id="460265"/>
    <lineage>
        <taxon>Bacteria</taxon>
        <taxon>Pseudomonadati</taxon>
        <taxon>Pseudomonadota</taxon>
        <taxon>Alphaproteobacteria</taxon>
        <taxon>Hyphomicrobiales</taxon>
        <taxon>Methylobacteriaceae</taxon>
        <taxon>Methylobacterium</taxon>
    </lineage>
</organism>
<evidence type="ECO:0000256" key="2">
    <source>
        <dbReference type="ARBA" id="ARBA00008520"/>
    </source>
</evidence>
<dbReference type="EMBL" id="CP001351">
    <property type="protein sequence ID" value="ACL63197.1"/>
    <property type="molecule type" value="Genomic_DNA"/>
</dbReference>
<comment type="subcellular location">
    <subcellularLocation>
        <location evidence="1">Periplasm</location>
    </subcellularLocation>
</comment>
<dbReference type="GO" id="GO:0042597">
    <property type="term" value="C:periplasmic space"/>
    <property type="evidence" value="ECO:0007669"/>
    <property type="project" value="UniProtKB-SubCell"/>
</dbReference>
<dbReference type="SUPFAM" id="SSF53850">
    <property type="entry name" value="Periplasmic binding protein-like II"/>
    <property type="match status" value="1"/>
</dbReference>
<evidence type="ECO:0000313" key="4">
    <source>
        <dbReference type="EMBL" id="ACL63197.1"/>
    </source>
</evidence>
<evidence type="ECO:0000256" key="1">
    <source>
        <dbReference type="ARBA" id="ARBA00004418"/>
    </source>
</evidence>
<dbReference type="Gene3D" id="3.40.190.10">
    <property type="entry name" value="Periplasmic binding protein-like II"/>
    <property type="match status" value="1"/>
</dbReference>
<comment type="similarity">
    <text evidence="2">Belongs to the bacterial solute-binding protein 1 family.</text>
</comment>
<sequence length="394" mass="42937">MAQQPSLRGMTWSHPRGLDPLVACVPPLRDRGVAVTWDARSLQGFEEASIQHLATQYDLIAIDHPFLGDAFRQGALHPVDGIVGEAFVDELRASSVGPSFQSYLWKDRLWAIPVDAAAQVAAFRADLLADLGRAVPRSWAEVRALVDALPAGRSVAMPANPTHVLLAFGTICHAVAADRSTQADLRPRWWRDDGFDPETARAALALLRSLLDALHPMSWDSDPIQIFDHMVGNDDVVYTPIAFGYSNYARPSSYERPLGFCGVPSMDGAVIGGMLGGVGLCVSRQCRDLEAAAAVLRFVAASGTQRGLYTEAGGQPAHREAWIDERVNTICPNFFAPTLASLDASFVRPRLPGYPAFQREGGEVLHRLLRQGASDDEMIAAMNALWSEIRERDV</sequence>
<dbReference type="PANTHER" id="PTHR43649:SF12">
    <property type="entry name" value="DIACETYLCHITOBIOSE BINDING PROTEIN DASA"/>
    <property type="match status" value="1"/>
</dbReference>
<dbReference type="InterPro" id="IPR050490">
    <property type="entry name" value="Bact_solute-bd_prot1"/>
</dbReference>
<evidence type="ECO:0000313" key="5">
    <source>
        <dbReference type="Proteomes" id="UP000008207"/>
    </source>
</evidence>
<dbReference type="AlphaFoldDB" id="B8IXF6"/>
<accession>B8IXF6</accession>
<dbReference type="Proteomes" id="UP000008207">
    <property type="component" value="Plasmid pMNOD02"/>
</dbReference>
<keyword evidence="3" id="KW-0574">Periplasm</keyword>
<dbReference type="InterPro" id="IPR006059">
    <property type="entry name" value="SBP"/>
</dbReference>
<dbReference type="KEGG" id="mno:Mnod_8225"/>
<dbReference type="RefSeq" id="WP_012631395.1">
    <property type="nucleotide sequence ID" value="NC_011887.1"/>
</dbReference>
<dbReference type="PANTHER" id="PTHR43649">
    <property type="entry name" value="ARABINOSE-BINDING PROTEIN-RELATED"/>
    <property type="match status" value="1"/>
</dbReference>
<dbReference type="HOGENOM" id="CLU_059918_0_0_5"/>
<name>B8IXF6_METNO</name>
<keyword evidence="5" id="KW-1185">Reference proteome</keyword>
<protein>
    <submittedName>
        <fullName evidence="4">Extracellular solute-binding protein family 1</fullName>
    </submittedName>
</protein>
<reference evidence="5" key="1">
    <citation type="submission" date="2009-01" db="EMBL/GenBank/DDBJ databases">
        <title>Complete sequence of plasmid 2 of Methylobacterium nodulans ORS 2060.</title>
        <authorList>
            <consortium name="US DOE Joint Genome Institute"/>
            <person name="Lucas S."/>
            <person name="Copeland A."/>
            <person name="Lapidus A."/>
            <person name="Glavina del Rio T."/>
            <person name="Dalin E."/>
            <person name="Tice H."/>
            <person name="Bruce D."/>
            <person name="Goodwin L."/>
            <person name="Pitluck S."/>
            <person name="Sims D."/>
            <person name="Brettin T."/>
            <person name="Detter J.C."/>
            <person name="Han C."/>
            <person name="Larimer F."/>
            <person name="Land M."/>
            <person name="Hauser L."/>
            <person name="Kyrpides N."/>
            <person name="Ivanova N."/>
            <person name="Marx C.J."/>
            <person name="Richardson P."/>
        </authorList>
    </citation>
    <scope>NUCLEOTIDE SEQUENCE [LARGE SCALE GENOMIC DNA]</scope>
    <source>
        <strain evidence="5">LMG 21967 / CNCM I-2342 / ORS 2060</strain>
        <plasmid evidence="5">Plasmid pMNOD02</plasmid>
    </source>
</reference>
<proteinExistence type="inferred from homology"/>
<geneLocation type="plasmid" evidence="4 5">
    <name>pMNOD02</name>
</geneLocation>
<keyword evidence="4" id="KW-0614">Plasmid</keyword>
<evidence type="ECO:0000256" key="3">
    <source>
        <dbReference type="ARBA" id="ARBA00022764"/>
    </source>
</evidence>
<dbReference type="Pfam" id="PF13416">
    <property type="entry name" value="SBP_bac_8"/>
    <property type="match status" value="1"/>
</dbReference>
<gene>
    <name evidence="4" type="ordered locus">Mnod_8225</name>
</gene>